<dbReference type="AlphaFoldDB" id="K5WRU7"/>
<accession>K5WRU7</accession>
<feature type="transmembrane region" description="Helical" evidence="1">
    <location>
        <begin position="118"/>
        <end position="137"/>
    </location>
</feature>
<name>K5WRU7_PHACS</name>
<evidence type="ECO:0000259" key="2">
    <source>
        <dbReference type="Pfam" id="PF20152"/>
    </source>
</evidence>
<dbReference type="InterPro" id="IPR045339">
    <property type="entry name" value="DUF6534"/>
</dbReference>
<dbReference type="KEGG" id="pco:PHACADRAFT_259290"/>
<dbReference type="HOGENOM" id="CLU_046025_5_4_1"/>
<keyword evidence="1" id="KW-1133">Transmembrane helix</keyword>
<dbReference type="RefSeq" id="XP_007397819.1">
    <property type="nucleotide sequence ID" value="XM_007397757.1"/>
</dbReference>
<dbReference type="GeneID" id="18917374"/>
<protein>
    <recommendedName>
        <fullName evidence="2">DUF6534 domain-containing protein</fullName>
    </recommendedName>
</protein>
<feature type="transmembrane region" description="Helical" evidence="1">
    <location>
        <begin position="74"/>
        <end position="98"/>
    </location>
</feature>
<sequence length="355" mass="39720">MSDPAFIPSLSLQLGNTLGAITICARAPFLVRYWRVLTHWTAEILAAVLYGIASVQVYIYFHRSPHDTLFLKRTILFLWILDTVYLALISHTIYYYAVTNFMNPLALEFCPWSLAADLPVGELIEVTVTSVFAYKIYKLSGNIRPLMFIAPPQLLSFFSACALSAILFKFPNYQEFNQRFDWIWYTVFGLQAFTDCAIAVALCVLLIRQRTGFRRTNSLIRLLVIYSINTCALTSSVSFATVITQAAAPKDFITLACAMVLPLLMTNSLLALLNSRDMLRDMHAGQVLSVHLSNLRGASHRLDHSDDAQVAHISREYTKNQGVLDVSARIPDASFDVESQFSRGAAANPAQELIS</sequence>
<feature type="transmembrane region" description="Helical" evidence="1">
    <location>
        <begin position="44"/>
        <end position="62"/>
    </location>
</feature>
<dbReference type="PANTHER" id="PTHR40465:SF1">
    <property type="entry name" value="DUF6534 DOMAIN-CONTAINING PROTEIN"/>
    <property type="match status" value="1"/>
</dbReference>
<feature type="transmembrane region" description="Helical" evidence="1">
    <location>
        <begin position="149"/>
        <end position="170"/>
    </location>
</feature>
<keyword evidence="1" id="KW-0472">Membrane</keyword>
<organism evidence="3 4">
    <name type="scientific">Phanerochaete carnosa (strain HHB-10118-sp)</name>
    <name type="common">White-rot fungus</name>
    <name type="synonym">Peniophora carnosa</name>
    <dbReference type="NCBI Taxonomy" id="650164"/>
    <lineage>
        <taxon>Eukaryota</taxon>
        <taxon>Fungi</taxon>
        <taxon>Dikarya</taxon>
        <taxon>Basidiomycota</taxon>
        <taxon>Agaricomycotina</taxon>
        <taxon>Agaricomycetes</taxon>
        <taxon>Polyporales</taxon>
        <taxon>Phanerochaetaceae</taxon>
        <taxon>Phanerochaete</taxon>
    </lineage>
</organism>
<feature type="transmembrane region" description="Helical" evidence="1">
    <location>
        <begin position="252"/>
        <end position="273"/>
    </location>
</feature>
<dbReference type="EMBL" id="JH930474">
    <property type="protein sequence ID" value="EKM53117.1"/>
    <property type="molecule type" value="Genomic_DNA"/>
</dbReference>
<evidence type="ECO:0000313" key="3">
    <source>
        <dbReference type="EMBL" id="EKM53117.1"/>
    </source>
</evidence>
<evidence type="ECO:0000313" key="4">
    <source>
        <dbReference type="Proteomes" id="UP000008370"/>
    </source>
</evidence>
<evidence type="ECO:0000256" key="1">
    <source>
        <dbReference type="SAM" id="Phobius"/>
    </source>
</evidence>
<feature type="transmembrane region" description="Helical" evidence="1">
    <location>
        <begin position="182"/>
        <end position="207"/>
    </location>
</feature>
<keyword evidence="4" id="KW-1185">Reference proteome</keyword>
<reference evidence="3 4" key="1">
    <citation type="journal article" date="2012" name="BMC Genomics">
        <title>Comparative genomics of the white-rot fungi, Phanerochaete carnosa and P. chrysosporium, to elucidate the genetic basis of the distinct wood types they colonize.</title>
        <authorList>
            <person name="Suzuki H."/>
            <person name="MacDonald J."/>
            <person name="Syed K."/>
            <person name="Salamov A."/>
            <person name="Hori C."/>
            <person name="Aerts A."/>
            <person name="Henrissat B."/>
            <person name="Wiebenga A."/>
            <person name="vanKuyk P.A."/>
            <person name="Barry K."/>
            <person name="Lindquist E."/>
            <person name="LaButti K."/>
            <person name="Lapidus A."/>
            <person name="Lucas S."/>
            <person name="Coutinho P."/>
            <person name="Gong Y."/>
            <person name="Samejima M."/>
            <person name="Mahadevan R."/>
            <person name="Abou-Zaid M."/>
            <person name="de Vries R.P."/>
            <person name="Igarashi K."/>
            <person name="Yadav J.S."/>
            <person name="Grigoriev I.V."/>
            <person name="Master E.R."/>
        </authorList>
    </citation>
    <scope>NUCLEOTIDE SEQUENCE [LARGE SCALE GENOMIC DNA]</scope>
    <source>
        <strain evidence="3 4">HHB-10118-sp</strain>
    </source>
</reference>
<dbReference type="Pfam" id="PF20152">
    <property type="entry name" value="DUF6534"/>
    <property type="match status" value="1"/>
</dbReference>
<proteinExistence type="predicted"/>
<gene>
    <name evidence="3" type="ORF">PHACADRAFT_259290</name>
</gene>
<keyword evidence="1" id="KW-0812">Transmembrane</keyword>
<dbReference type="OrthoDB" id="2749860at2759"/>
<dbReference type="InParanoid" id="K5WRU7"/>
<dbReference type="Proteomes" id="UP000008370">
    <property type="component" value="Unassembled WGS sequence"/>
</dbReference>
<dbReference type="PANTHER" id="PTHR40465">
    <property type="entry name" value="CHROMOSOME 1, WHOLE GENOME SHOTGUN SEQUENCE"/>
    <property type="match status" value="1"/>
</dbReference>
<feature type="domain" description="DUF6534" evidence="2">
    <location>
        <begin position="192"/>
        <end position="277"/>
    </location>
</feature>
<feature type="transmembrane region" description="Helical" evidence="1">
    <location>
        <begin position="219"/>
        <end position="240"/>
    </location>
</feature>